<evidence type="ECO:0000256" key="8">
    <source>
        <dbReference type="ARBA" id="ARBA00049244"/>
    </source>
</evidence>
<evidence type="ECO:0000313" key="11">
    <source>
        <dbReference type="EMBL" id="MBU3161280.1"/>
    </source>
</evidence>
<dbReference type="SMART" id="SM00382">
    <property type="entry name" value="AAA"/>
    <property type="match status" value="1"/>
</dbReference>
<keyword evidence="6" id="KW-0067">ATP-binding</keyword>
<dbReference type="RefSeq" id="WP_216151070.1">
    <property type="nucleotide sequence ID" value="NZ_JAHLDV010000055.1"/>
</dbReference>
<evidence type="ECO:0000256" key="6">
    <source>
        <dbReference type="ARBA" id="ARBA00022840"/>
    </source>
</evidence>
<organism evidence="11 12">
    <name type="scientific">Clostridium frigoris</name>
    <dbReference type="NCBI Taxonomy" id="205327"/>
    <lineage>
        <taxon>Bacteria</taxon>
        <taxon>Bacillati</taxon>
        <taxon>Bacillota</taxon>
        <taxon>Clostridia</taxon>
        <taxon>Eubacteriales</taxon>
        <taxon>Clostridiaceae</taxon>
        <taxon>Clostridium</taxon>
    </lineage>
</organism>
<keyword evidence="7" id="KW-0239">DNA-directed DNA polymerase</keyword>
<dbReference type="PANTHER" id="PTHR11669">
    <property type="entry name" value="REPLICATION FACTOR C / DNA POLYMERASE III GAMMA-TAU SUBUNIT"/>
    <property type="match status" value="1"/>
</dbReference>
<dbReference type="PANTHER" id="PTHR11669:SF0">
    <property type="entry name" value="PROTEIN STICHEL-LIKE 2"/>
    <property type="match status" value="1"/>
</dbReference>
<keyword evidence="3" id="KW-0479">Metal-binding</keyword>
<evidence type="ECO:0000256" key="9">
    <source>
        <dbReference type="SAM" id="Coils"/>
    </source>
</evidence>
<evidence type="ECO:0000256" key="7">
    <source>
        <dbReference type="ARBA" id="ARBA00022932"/>
    </source>
</evidence>
<dbReference type="GO" id="GO:0003887">
    <property type="term" value="F:DNA-directed DNA polymerase activity"/>
    <property type="evidence" value="ECO:0007669"/>
    <property type="project" value="UniProtKB-EC"/>
</dbReference>
<evidence type="ECO:0000256" key="5">
    <source>
        <dbReference type="ARBA" id="ARBA00022833"/>
    </source>
</evidence>
<keyword evidence="11" id="KW-0548">Nucleotidyltransferase</keyword>
<dbReference type="InterPro" id="IPR050238">
    <property type="entry name" value="DNA_Rep/Repair_Clamp_Loader"/>
</dbReference>
<dbReference type="InterPro" id="IPR012763">
    <property type="entry name" value="DNA_pol_III_sug/sutau_N"/>
</dbReference>
<name>A0ABS6BXE8_9CLOT</name>
<dbReference type="Proteomes" id="UP000776252">
    <property type="component" value="Unassembled WGS sequence"/>
</dbReference>
<keyword evidence="11" id="KW-0808">Transferase</keyword>
<protein>
    <recommendedName>
        <fullName evidence="1">DNA-directed DNA polymerase</fullName>
        <ecNumber evidence="1">2.7.7.7</ecNumber>
    </recommendedName>
</protein>
<gene>
    <name evidence="11" type="primary">dnaX</name>
    <name evidence="11" type="ORF">KPL37_16335</name>
</gene>
<dbReference type="EMBL" id="JAHLDV010000055">
    <property type="protein sequence ID" value="MBU3161280.1"/>
    <property type="molecule type" value="Genomic_DNA"/>
</dbReference>
<dbReference type="CDD" id="cd18137">
    <property type="entry name" value="HLD_clamp_pol_III_gamma_tau"/>
    <property type="match status" value="1"/>
</dbReference>
<dbReference type="EC" id="2.7.7.7" evidence="1"/>
<evidence type="ECO:0000256" key="3">
    <source>
        <dbReference type="ARBA" id="ARBA00022723"/>
    </source>
</evidence>
<keyword evidence="9" id="KW-0175">Coiled coil</keyword>
<keyword evidence="2" id="KW-0235">DNA replication</keyword>
<evidence type="ECO:0000256" key="4">
    <source>
        <dbReference type="ARBA" id="ARBA00022741"/>
    </source>
</evidence>
<reference evidence="11 12" key="1">
    <citation type="submission" date="2021-06" db="EMBL/GenBank/DDBJ databases">
        <title>Clostridia strains as spoilage organisms.</title>
        <authorList>
            <person name="Wambui J."/>
            <person name="Stephan R."/>
            <person name="Stevens M.J.A."/>
        </authorList>
    </citation>
    <scope>NUCLEOTIDE SEQUENCE [LARGE SCALE GENOMIC DNA]</scope>
    <source>
        <strain evidence="11 12">DSM 14204</strain>
    </source>
</reference>
<evidence type="ECO:0000256" key="2">
    <source>
        <dbReference type="ARBA" id="ARBA00022705"/>
    </source>
</evidence>
<comment type="catalytic activity">
    <reaction evidence="8">
        <text>DNA(n) + a 2'-deoxyribonucleoside 5'-triphosphate = DNA(n+1) + diphosphate</text>
        <dbReference type="Rhea" id="RHEA:22508"/>
        <dbReference type="Rhea" id="RHEA-COMP:17339"/>
        <dbReference type="Rhea" id="RHEA-COMP:17340"/>
        <dbReference type="ChEBI" id="CHEBI:33019"/>
        <dbReference type="ChEBI" id="CHEBI:61560"/>
        <dbReference type="ChEBI" id="CHEBI:173112"/>
        <dbReference type="EC" id="2.7.7.7"/>
    </reaction>
</comment>
<sequence length="538" mass="61085">MAYMALYREWRPRTFGDVVGQEHVTITLKNQINSDRIAHAYLLCGTRGTGKTSTAKILAKAVNCLNSDNGEPCNECEMCKKINAGTAIDVTELDAASHNGVDNIRDIIEDVQYPPQEAKYKVYIIDEVHMLSIGAVNAFLKTLEEPPSNIIFILATTDPQKLPITILSRCQRFDFKRIKSSDIFDRLRKIVTEQGVFAEDNSLKLISRISDGAMRDALSILDQAISMNEGTVEYDNVVEMLGIVTNESIIKLSDSIIDRNIVTSIKGINEIVSSGKDVYVFIKDMTTHMRNLLMVKVSDDAYDILDMSSENIEILKKQAAKIRVEEIMRNIKILQDAEQKAKWSKQNRIYLELAVIKMCKIEYDTSKEVLLARVNKLEEIIKQGKITVACESVTHRSPEDNGSNVEKKVKKKTEIRPVQIHNANSNLTVEIVKKSFKDILDMFKTRRHMVIYASLMTGEILSCNGGIIELGYEKQYAFNKIRLEKEENKNVIEEIFSELLKEPVKIKYTIEAQEIEEKSPEDILKETFGEDVVEILDE</sequence>
<keyword evidence="5" id="KW-0862">Zinc</keyword>
<evidence type="ECO:0000313" key="12">
    <source>
        <dbReference type="Proteomes" id="UP000776252"/>
    </source>
</evidence>
<proteinExistence type="predicted"/>
<dbReference type="NCBIfam" id="TIGR02397">
    <property type="entry name" value="dnaX_nterm"/>
    <property type="match status" value="1"/>
</dbReference>
<feature type="domain" description="AAA+ ATPase" evidence="10">
    <location>
        <begin position="37"/>
        <end position="179"/>
    </location>
</feature>
<dbReference type="Pfam" id="PF12169">
    <property type="entry name" value="DNA_pol3_gamma3"/>
    <property type="match status" value="1"/>
</dbReference>
<dbReference type="InterPro" id="IPR003593">
    <property type="entry name" value="AAA+_ATPase"/>
</dbReference>
<evidence type="ECO:0000259" key="10">
    <source>
        <dbReference type="SMART" id="SM00382"/>
    </source>
</evidence>
<accession>A0ABS6BXE8</accession>
<feature type="coiled-coil region" evidence="9">
    <location>
        <begin position="305"/>
        <end position="337"/>
    </location>
</feature>
<evidence type="ECO:0000256" key="1">
    <source>
        <dbReference type="ARBA" id="ARBA00012417"/>
    </source>
</evidence>
<dbReference type="CDD" id="cd00009">
    <property type="entry name" value="AAA"/>
    <property type="match status" value="1"/>
</dbReference>
<keyword evidence="12" id="KW-1185">Reference proteome</keyword>
<dbReference type="InterPro" id="IPR022754">
    <property type="entry name" value="DNA_pol_III_gamma-3"/>
</dbReference>
<dbReference type="InterPro" id="IPR045085">
    <property type="entry name" value="HLD_clamp_pol_III_gamma_tau"/>
</dbReference>
<dbReference type="Pfam" id="PF13177">
    <property type="entry name" value="DNA_pol3_delta2"/>
    <property type="match status" value="1"/>
</dbReference>
<keyword evidence="4" id="KW-0547">Nucleotide-binding</keyword>
<dbReference type="Pfam" id="PF22608">
    <property type="entry name" value="DNAX_ATPase_lid"/>
    <property type="match status" value="1"/>
</dbReference>
<dbReference type="NCBIfam" id="NF004046">
    <property type="entry name" value="PRK05563.1"/>
    <property type="match status" value="1"/>
</dbReference>
<comment type="caution">
    <text evidence="11">The sequence shown here is derived from an EMBL/GenBank/DDBJ whole genome shotgun (WGS) entry which is preliminary data.</text>
</comment>